<dbReference type="PANTHER" id="PTHR39585">
    <property type="entry name" value="FAD ASSEMBLY FACTOR SDHE"/>
    <property type="match status" value="1"/>
</dbReference>
<proteinExistence type="inferred from homology"/>
<gene>
    <name evidence="6" type="ORF">SAMN04488038_108105</name>
</gene>
<reference evidence="6 7" key="1">
    <citation type="submission" date="2016-10" db="EMBL/GenBank/DDBJ databases">
        <authorList>
            <person name="de Groot N.N."/>
        </authorList>
    </citation>
    <scope>NUCLEOTIDE SEQUENCE [LARGE SCALE GENOMIC DNA]</scope>
    <source>
        <strain evidence="6 7">DSM 25927</strain>
    </source>
</reference>
<evidence type="ECO:0000256" key="1">
    <source>
        <dbReference type="ARBA" id="ARBA00004496"/>
    </source>
</evidence>
<keyword evidence="7" id="KW-1185">Reference proteome</keyword>
<accession>A0A1H9HBS5</accession>
<dbReference type="GO" id="GO:0005737">
    <property type="term" value="C:cytoplasm"/>
    <property type="evidence" value="ECO:0007669"/>
    <property type="project" value="UniProtKB-SubCell"/>
</dbReference>
<evidence type="ECO:0000256" key="2">
    <source>
        <dbReference type="ARBA" id="ARBA00008571"/>
    </source>
</evidence>
<dbReference type="RefSeq" id="WP_093285945.1">
    <property type="nucleotide sequence ID" value="NZ_FOFS01000008.1"/>
</dbReference>
<evidence type="ECO:0000256" key="3">
    <source>
        <dbReference type="ARBA" id="ARBA00019418"/>
    </source>
</evidence>
<organism evidence="6 7">
    <name type="scientific">Solimonas aquatica</name>
    <dbReference type="NCBI Taxonomy" id="489703"/>
    <lineage>
        <taxon>Bacteria</taxon>
        <taxon>Pseudomonadati</taxon>
        <taxon>Pseudomonadota</taxon>
        <taxon>Gammaproteobacteria</taxon>
        <taxon>Nevskiales</taxon>
        <taxon>Nevskiaceae</taxon>
        <taxon>Solimonas</taxon>
    </lineage>
</organism>
<evidence type="ECO:0000256" key="5">
    <source>
        <dbReference type="ARBA" id="ARBA00023186"/>
    </source>
</evidence>
<dbReference type="InterPro" id="IPR036714">
    <property type="entry name" value="SDH_sf"/>
</dbReference>
<sequence>MSNTPANDGRLRWLLRRGMKELDVLMERYYASRFAQAPVEEKAAFLRLVTLAEDPDIWAWVMGHEAVPAEYEALIEQLRIHR</sequence>
<dbReference type="STRING" id="489703.SAMN04488038_108105"/>
<evidence type="ECO:0000313" key="7">
    <source>
        <dbReference type="Proteomes" id="UP000199233"/>
    </source>
</evidence>
<comment type="subcellular location">
    <subcellularLocation>
        <location evidence="1">Cytoplasm</location>
    </subcellularLocation>
</comment>
<dbReference type="GO" id="GO:0006105">
    <property type="term" value="P:succinate metabolic process"/>
    <property type="evidence" value="ECO:0007669"/>
    <property type="project" value="TreeGrafter"/>
</dbReference>
<evidence type="ECO:0000256" key="4">
    <source>
        <dbReference type="ARBA" id="ARBA00022490"/>
    </source>
</evidence>
<dbReference type="InterPro" id="IPR005631">
    <property type="entry name" value="SDH"/>
</dbReference>
<dbReference type="InterPro" id="IPR050531">
    <property type="entry name" value="SdhE_FAD_assembly_factor"/>
</dbReference>
<comment type="similarity">
    <text evidence="2">Belongs to the SdhE FAD assembly factor family.</text>
</comment>
<dbReference type="OrthoDB" id="9180899at2"/>
<keyword evidence="5" id="KW-0143">Chaperone</keyword>
<dbReference type="PANTHER" id="PTHR39585:SF1">
    <property type="entry name" value="FAD ASSEMBLY FACTOR SDHE"/>
    <property type="match status" value="1"/>
</dbReference>
<dbReference type="AlphaFoldDB" id="A0A1H9HBS5"/>
<dbReference type="Pfam" id="PF03937">
    <property type="entry name" value="Sdh5"/>
    <property type="match status" value="1"/>
</dbReference>
<evidence type="ECO:0000313" key="6">
    <source>
        <dbReference type="EMBL" id="SEQ59726.1"/>
    </source>
</evidence>
<keyword evidence="4" id="KW-0963">Cytoplasm</keyword>
<dbReference type="SUPFAM" id="SSF109910">
    <property type="entry name" value="YgfY-like"/>
    <property type="match status" value="1"/>
</dbReference>
<dbReference type="Gene3D" id="1.10.150.250">
    <property type="entry name" value="Flavinator of succinate dehydrogenase"/>
    <property type="match status" value="1"/>
</dbReference>
<dbReference type="EMBL" id="FOFS01000008">
    <property type="protein sequence ID" value="SEQ59726.1"/>
    <property type="molecule type" value="Genomic_DNA"/>
</dbReference>
<protein>
    <recommendedName>
        <fullName evidence="3">FAD assembly factor SdhE</fullName>
    </recommendedName>
</protein>
<dbReference type="Proteomes" id="UP000199233">
    <property type="component" value="Unassembled WGS sequence"/>
</dbReference>
<name>A0A1H9HBS5_9GAMM</name>